<reference evidence="5 6" key="1">
    <citation type="submission" date="2016-03" db="EMBL/GenBank/DDBJ databases">
        <title>Complete genome sequence of Pedobacter cryoconitis PAMC 27485.</title>
        <authorList>
            <person name="Lee J."/>
            <person name="Kim O.-S."/>
        </authorList>
    </citation>
    <scope>NUCLEOTIDE SEQUENCE [LARGE SCALE GENOMIC DNA]</scope>
    <source>
        <strain evidence="5 6">PAMC 27485</strain>
    </source>
</reference>
<dbReference type="PRINTS" id="PR00032">
    <property type="entry name" value="HTHARAC"/>
</dbReference>
<dbReference type="SMART" id="SM00342">
    <property type="entry name" value="HTH_ARAC"/>
    <property type="match status" value="1"/>
</dbReference>
<evidence type="ECO:0000256" key="1">
    <source>
        <dbReference type="ARBA" id="ARBA00023015"/>
    </source>
</evidence>
<proteinExistence type="predicted"/>
<evidence type="ECO:0000259" key="4">
    <source>
        <dbReference type="PROSITE" id="PS01124"/>
    </source>
</evidence>
<evidence type="ECO:0000256" key="3">
    <source>
        <dbReference type="ARBA" id="ARBA00023163"/>
    </source>
</evidence>
<dbReference type="Proteomes" id="UP000071561">
    <property type="component" value="Chromosome"/>
</dbReference>
<keyword evidence="6" id="KW-1185">Reference proteome</keyword>
<keyword evidence="2" id="KW-0238">DNA-binding</keyword>
<sequence>MQYKSKIVIFGQILVAKAQTMILNVSEPNQVLDKLAEVLETTCQDGLLIIPAAKGKGYLKGFFLGNSIGLMIRDCEFNEDLLIKRNFNLNPHERVIFSFNNILIPKIQNAAQTNVQNLPSVQIGKGKLNLEIFYPSHTNFRSILVTIYLSDLKLLLGDPIENSVLRSILETEHDILLEEIITPAIQKVALEITDNDIPQMLHPLYYRLKAEELICLVFAELLKRENAPMQAINEIDAENIYKIRAKILSDLSVAPVLEELAKEAGMSKSKLKRLFKQIFGESIFNYFQIFRMKEAARLLKEHRRSVSEVAYALGYSNLGHFTKVFEAHIGIKPKKFSLR</sequence>
<dbReference type="PANTHER" id="PTHR47893:SF1">
    <property type="entry name" value="REGULATORY PROTEIN PCHR"/>
    <property type="match status" value="1"/>
</dbReference>
<feature type="domain" description="HTH araC/xylS-type" evidence="4">
    <location>
        <begin position="241"/>
        <end position="339"/>
    </location>
</feature>
<keyword evidence="3" id="KW-0804">Transcription</keyword>
<evidence type="ECO:0000256" key="2">
    <source>
        <dbReference type="ARBA" id="ARBA00023125"/>
    </source>
</evidence>
<dbReference type="PROSITE" id="PS01124">
    <property type="entry name" value="HTH_ARAC_FAMILY_2"/>
    <property type="match status" value="1"/>
</dbReference>
<accession>A0A127VDV0</accession>
<dbReference type="AlphaFoldDB" id="A0A127VDV0"/>
<dbReference type="InterPro" id="IPR009057">
    <property type="entry name" value="Homeodomain-like_sf"/>
</dbReference>
<name>A0A127VDV0_9SPHI</name>
<dbReference type="SUPFAM" id="SSF46689">
    <property type="entry name" value="Homeodomain-like"/>
    <property type="match status" value="2"/>
</dbReference>
<dbReference type="PROSITE" id="PS00041">
    <property type="entry name" value="HTH_ARAC_FAMILY_1"/>
    <property type="match status" value="1"/>
</dbReference>
<dbReference type="InterPro" id="IPR020449">
    <property type="entry name" value="Tscrpt_reg_AraC-type_HTH"/>
</dbReference>
<protein>
    <submittedName>
        <fullName evidence="5">AraC family transcriptional regulator</fullName>
    </submittedName>
</protein>
<dbReference type="GO" id="GO:0043565">
    <property type="term" value="F:sequence-specific DNA binding"/>
    <property type="evidence" value="ECO:0007669"/>
    <property type="project" value="InterPro"/>
</dbReference>
<dbReference type="Gene3D" id="1.10.10.60">
    <property type="entry name" value="Homeodomain-like"/>
    <property type="match status" value="2"/>
</dbReference>
<dbReference type="GO" id="GO:0003700">
    <property type="term" value="F:DNA-binding transcription factor activity"/>
    <property type="evidence" value="ECO:0007669"/>
    <property type="project" value="InterPro"/>
</dbReference>
<evidence type="ECO:0000313" key="5">
    <source>
        <dbReference type="EMBL" id="AMP99360.1"/>
    </source>
</evidence>
<gene>
    <name evidence="5" type="ORF">AY601_2470</name>
</gene>
<dbReference type="PATRIC" id="fig|188932.3.peg.2581"/>
<dbReference type="InterPro" id="IPR053142">
    <property type="entry name" value="PchR_regulatory_protein"/>
</dbReference>
<dbReference type="KEGG" id="pcm:AY601_2470"/>
<dbReference type="InterPro" id="IPR018060">
    <property type="entry name" value="HTH_AraC"/>
</dbReference>
<dbReference type="EMBL" id="CP014504">
    <property type="protein sequence ID" value="AMP99360.1"/>
    <property type="molecule type" value="Genomic_DNA"/>
</dbReference>
<keyword evidence="1" id="KW-0805">Transcription regulation</keyword>
<dbReference type="Pfam" id="PF12833">
    <property type="entry name" value="HTH_18"/>
    <property type="match status" value="1"/>
</dbReference>
<dbReference type="PANTHER" id="PTHR47893">
    <property type="entry name" value="REGULATORY PROTEIN PCHR"/>
    <property type="match status" value="1"/>
</dbReference>
<evidence type="ECO:0000313" key="6">
    <source>
        <dbReference type="Proteomes" id="UP000071561"/>
    </source>
</evidence>
<organism evidence="5 6">
    <name type="scientific">Pedobacter cryoconitis</name>
    <dbReference type="NCBI Taxonomy" id="188932"/>
    <lineage>
        <taxon>Bacteria</taxon>
        <taxon>Pseudomonadati</taxon>
        <taxon>Bacteroidota</taxon>
        <taxon>Sphingobacteriia</taxon>
        <taxon>Sphingobacteriales</taxon>
        <taxon>Sphingobacteriaceae</taxon>
        <taxon>Pedobacter</taxon>
    </lineage>
</organism>
<dbReference type="InterPro" id="IPR018062">
    <property type="entry name" value="HTH_AraC-typ_CS"/>
</dbReference>